<dbReference type="Gene3D" id="3.40.50.360">
    <property type="match status" value="1"/>
</dbReference>
<protein>
    <submittedName>
        <fullName evidence="4">NADPH-dependent FMN reductase family protein</fullName>
    </submittedName>
</protein>
<dbReference type="PATRIC" id="fig|279113.9.peg.1520"/>
<proteinExistence type="inferred from homology"/>
<evidence type="ECO:0000313" key="4">
    <source>
        <dbReference type="EMBL" id="AMP03906.1"/>
    </source>
</evidence>
<feature type="domain" description="Flavodoxin-like fold" evidence="3">
    <location>
        <begin position="4"/>
        <end position="186"/>
    </location>
</feature>
<dbReference type="InterPro" id="IPR029039">
    <property type="entry name" value="Flavoprotein-like_sf"/>
</dbReference>
<dbReference type="KEGG" id="cpra:CPter91_1528"/>
<gene>
    <name evidence="4" type="ORF">CPter91_1528</name>
</gene>
<dbReference type="PANTHER" id="PTHR10204">
    <property type="entry name" value="NAD P H OXIDOREDUCTASE-RELATED"/>
    <property type="match status" value="1"/>
</dbReference>
<evidence type="ECO:0000313" key="5">
    <source>
        <dbReference type="Proteomes" id="UP000074561"/>
    </source>
</evidence>
<dbReference type="GO" id="GO:0003955">
    <property type="term" value="F:NAD(P)H dehydrogenase (quinone) activity"/>
    <property type="evidence" value="ECO:0007669"/>
    <property type="project" value="TreeGrafter"/>
</dbReference>
<dbReference type="GO" id="GO:0005829">
    <property type="term" value="C:cytosol"/>
    <property type="evidence" value="ECO:0007669"/>
    <property type="project" value="TreeGrafter"/>
</dbReference>
<comment type="similarity">
    <text evidence="1">Belongs to the NAD(P)H dehydrogenase (quinone) family.</text>
</comment>
<dbReference type="Proteomes" id="UP000074561">
    <property type="component" value="Chromosome"/>
</dbReference>
<reference evidence="4 5" key="1">
    <citation type="submission" date="2015-11" db="EMBL/GenBank/DDBJ databases">
        <title>Exploring the genomic traits of fungus-feeding bacterial genus Collimonas.</title>
        <authorList>
            <person name="Song C."/>
            <person name="Schmidt R."/>
            <person name="de Jager V."/>
            <person name="Krzyzanowska D."/>
            <person name="Jongedijk E."/>
            <person name="Cankar K."/>
            <person name="Beekwilder J."/>
            <person name="van Veen A."/>
            <person name="de Boer W."/>
            <person name="van Veen J.A."/>
            <person name="Garbeva P."/>
        </authorList>
    </citation>
    <scope>NUCLEOTIDE SEQUENCE [LARGE SCALE GENOMIC DNA]</scope>
    <source>
        <strain evidence="4 5">Ter91</strain>
    </source>
</reference>
<dbReference type="AlphaFoldDB" id="A0A127Q1N4"/>
<evidence type="ECO:0000259" key="3">
    <source>
        <dbReference type="Pfam" id="PF02525"/>
    </source>
</evidence>
<keyword evidence="2" id="KW-0560">Oxidoreductase</keyword>
<evidence type="ECO:0000256" key="2">
    <source>
        <dbReference type="ARBA" id="ARBA00023002"/>
    </source>
</evidence>
<dbReference type="PANTHER" id="PTHR10204:SF34">
    <property type="entry name" value="NAD(P)H DEHYDROGENASE [QUINONE] 1 ISOFORM 1"/>
    <property type="match status" value="1"/>
</dbReference>
<dbReference type="Pfam" id="PF02525">
    <property type="entry name" value="Flavodoxin_2"/>
    <property type="match status" value="1"/>
</dbReference>
<evidence type="ECO:0000256" key="1">
    <source>
        <dbReference type="ARBA" id="ARBA00006252"/>
    </source>
</evidence>
<dbReference type="InterPro" id="IPR003680">
    <property type="entry name" value="Flavodoxin_fold"/>
</dbReference>
<dbReference type="InterPro" id="IPR051545">
    <property type="entry name" value="NAD(P)H_dehydrogenase_qn"/>
</dbReference>
<sequence length="196" mass="22156">MMLALVVVANPNSSSMSHAMAAEAQQTLQQLGYQLVIHDLYAERFDPIQRSNESQNNSSHDQLVERYCSEIARADLILIFHPNWWGQPPAILKGWVDRVLRLDTAYRYEENADFSAVPLGLLKAKCALVFNTSNTPAKREMAVFGDPLEQIWRNCIFDLCGVKNFIRRMYGPVSGSTPEERAAWLAEIKDLIKSVA</sequence>
<organism evidence="4 5">
    <name type="scientific">Collimonas pratensis</name>
    <dbReference type="NCBI Taxonomy" id="279113"/>
    <lineage>
        <taxon>Bacteria</taxon>
        <taxon>Pseudomonadati</taxon>
        <taxon>Pseudomonadota</taxon>
        <taxon>Betaproteobacteria</taxon>
        <taxon>Burkholderiales</taxon>
        <taxon>Oxalobacteraceae</taxon>
        <taxon>Collimonas</taxon>
    </lineage>
</organism>
<accession>A0A127Q1N4</accession>
<dbReference type="EMBL" id="CP013234">
    <property type="protein sequence ID" value="AMP03906.1"/>
    <property type="molecule type" value="Genomic_DNA"/>
</dbReference>
<dbReference type="STRING" id="279113.CPter91_1528"/>
<name>A0A127Q1N4_9BURK</name>
<dbReference type="SUPFAM" id="SSF52218">
    <property type="entry name" value="Flavoproteins"/>
    <property type="match status" value="1"/>
</dbReference>
<dbReference type="RefSeq" id="WP_205631664.1">
    <property type="nucleotide sequence ID" value="NZ_CP013234.1"/>
</dbReference>